<dbReference type="PANTHER" id="PTHR43031:SF1">
    <property type="entry name" value="PYRIDINE NUCLEOTIDE-DISULPHIDE OXIDOREDUCTASE"/>
    <property type="match status" value="1"/>
</dbReference>
<evidence type="ECO:0000313" key="4">
    <source>
        <dbReference type="EMBL" id="CAH0375177.1"/>
    </source>
</evidence>
<dbReference type="SUPFAM" id="SSF52821">
    <property type="entry name" value="Rhodanese/Cell cycle control phosphatase"/>
    <property type="match status" value="1"/>
</dbReference>
<name>A0A7S4ECN5_9STRA</name>
<gene>
    <name evidence="3" type="ORF">PCAL00307_LOCUS20480</name>
    <name evidence="4" type="ORF">PECAL_4P25020</name>
</gene>
<dbReference type="InterPro" id="IPR001763">
    <property type="entry name" value="Rhodanese-like_dom"/>
</dbReference>
<reference evidence="3" key="1">
    <citation type="submission" date="2021-01" db="EMBL/GenBank/DDBJ databases">
        <authorList>
            <person name="Corre E."/>
            <person name="Pelletier E."/>
            <person name="Niang G."/>
            <person name="Scheremetjew M."/>
            <person name="Finn R."/>
            <person name="Kale V."/>
            <person name="Holt S."/>
            <person name="Cochrane G."/>
            <person name="Meng A."/>
            <person name="Brown T."/>
            <person name="Cohen L."/>
        </authorList>
    </citation>
    <scope>NUCLEOTIDE SEQUENCE</scope>
    <source>
        <strain evidence="3">CCMP1756</strain>
    </source>
</reference>
<feature type="chain" id="PRO_5035593752" description="Rhodanese domain-containing protein" evidence="1">
    <location>
        <begin position="18"/>
        <end position="139"/>
    </location>
</feature>
<proteinExistence type="predicted"/>
<keyword evidence="1" id="KW-0732">Signal</keyword>
<feature type="domain" description="Rhodanese" evidence="2">
    <location>
        <begin position="47"/>
        <end position="138"/>
    </location>
</feature>
<dbReference type="EMBL" id="HBIW01023754">
    <property type="protein sequence ID" value="CAE0705032.1"/>
    <property type="molecule type" value="Transcribed_RNA"/>
</dbReference>
<organism evidence="3">
    <name type="scientific">Pelagomonas calceolata</name>
    <dbReference type="NCBI Taxonomy" id="35677"/>
    <lineage>
        <taxon>Eukaryota</taxon>
        <taxon>Sar</taxon>
        <taxon>Stramenopiles</taxon>
        <taxon>Ochrophyta</taxon>
        <taxon>Pelagophyceae</taxon>
        <taxon>Pelagomonadales</taxon>
        <taxon>Pelagomonadaceae</taxon>
        <taxon>Pelagomonas</taxon>
    </lineage>
</organism>
<feature type="signal peptide" evidence="1">
    <location>
        <begin position="1"/>
        <end position="17"/>
    </location>
</feature>
<dbReference type="PROSITE" id="PS50206">
    <property type="entry name" value="RHODANESE_3"/>
    <property type="match status" value="1"/>
</dbReference>
<evidence type="ECO:0000313" key="3">
    <source>
        <dbReference type="EMBL" id="CAE0705032.1"/>
    </source>
</evidence>
<dbReference type="InterPro" id="IPR050229">
    <property type="entry name" value="GlpE_sulfurtransferase"/>
</dbReference>
<accession>A0A7S4ECN5</accession>
<protein>
    <recommendedName>
        <fullName evidence="2">Rhodanese domain-containing protein</fullName>
    </recommendedName>
</protein>
<sequence length="139" mass="14667">MMVRVLIAAIVARSSNAFLQSATRTARRGLAARVLPPHLETVKADVAGGDALLLDVREPHEWAAAHFASATSAPLSALQQGACPKEALDATKRLYLHCAAGIRVHPAKAALEALGCDDVVALQEGISELYELGFDDLAE</sequence>
<dbReference type="OrthoDB" id="566238at2759"/>
<dbReference type="Gene3D" id="3.40.250.10">
    <property type="entry name" value="Rhodanese-like domain"/>
    <property type="match status" value="1"/>
</dbReference>
<evidence type="ECO:0000313" key="5">
    <source>
        <dbReference type="Proteomes" id="UP000789595"/>
    </source>
</evidence>
<evidence type="ECO:0000256" key="1">
    <source>
        <dbReference type="SAM" id="SignalP"/>
    </source>
</evidence>
<dbReference type="SMART" id="SM00450">
    <property type="entry name" value="RHOD"/>
    <property type="match status" value="1"/>
</dbReference>
<dbReference type="Proteomes" id="UP000789595">
    <property type="component" value="Unassembled WGS sequence"/>
</dbReference>
<dbReference type="PANTHER" id="PTHR43031">
    <property type="entry name" value="FAD-DEPENDENT OXIDOREDUCTASE"/>
    <property type="match status" value="1"/>
</dbReference>
<keyword evidence="5" id="KW-1185">Reference proteome</keyword>
<dbReference type="CDD" id="cd00158">
    <property type="entry name" value="RHOD"/>
    <property type="match status" value="1"/>
</dbReference>
<evidence type="ECO:0000259" key="2">
    <source>
        <dbReference type="PROSITE" id="PS50206"/>
    </source>
</evidence>
<dbReference type="AlphaFoldDB" id="A0A7S4ECN5"/>
<dbReference type="InterPro" id="IPR036873">
    <property type="entry name" value="Rhodanese-like_dom_sf"/>
</dbReference>
<reference evidence="4" key="2">
    <citation type="submission" date="2021-11" db="EMBL/GenBank/DDBJ databases">
        <authorList>
            <consortium name="Genoscope - CEA"/>
            <person name="William W."/>
        </authorList>
    </citation>
    <scope>NUCLEOTIDE SEQUENCE</scope>
</reference>
<dbReference type="EMBL" id="CAKKNE010000004">
    <property type="protein sequence ID" value="CAH0375177.1"/>
    <property type="molecule type" value="Genomic_DNA"/>
</dbReference>
<dbReference type="Pfam" id="PF00581">
    <property type="entry name" value="Rhodanese"/>
    <property type="match status" value="1"/>
</dbReference>